<feature type="domain" description="DUF306" evidence="2">
    <location>
        <begin position="37"/>
        <end position="136"/>
    </location>
</feature>
<evidence type="ECO:0000256" key="1">
    <source>
        <dbReference type="SAM" id="SignalP"/>
    </source>
</evidence>
<gene>
    <name evidence="3" type="ORF">ATL40_0409</name>
</gene>
<dbReference type="InterPro" id="IPR005184">
    <property type="entry name" value="DUF306_Meta_HslJ"/>
</dbReference>
<feature type="signal peptide" evidence="1">
    <location>
        <begin position="1"/>
        <end position="23"/>
    </location>
</feature>
<reference evidence="3 4" key="1">
    <citation type="submission" date="2017-10" db="EMBL/GenBank/DDBJ databases">
        <title>Sequencing the genomes of 1000 actinobacteria strains.</title>
        <authorList>
            <person name="Klenk H.-P."/>
        </authorList>
    </citation>
    <scope>NUCLEOTIDE SEQUENCE [LARGE SCALE GENOMIC DNA]</scope>
    <source>
        <strain evidence="3 4">DSM 21801</strain>
    </source>
</reference>
<evidence type="ECO:0000313" key="4">
    <source>
        <dbReference type="Proteomes" id="UP000224915"/>
    </source>
</evidence>
<comment type="caution">
    <text evidence="3">The sequence shown here is derived from an EMBL/GenBank/DDBJ whole genome shotgun (WGS) entry which is preliminary data.</text>
</comment>
<protein>
    <submittedName>
        <fullName evidence="3">Heat shock protein HslJ</fullName>
    </submittedName>
</protein>
<dbReference type="PANTHER" id="PTHR35535">
    <property type="entry name" value="HEAT SHOCK PROTEIN HSLJ"/>
    <property type="match status" value="1"/>
</dbReference>
<proteinExistence type="predicted"/>
<dbReference type="InterPro" id="IPR053147">
    <property type="entry name" value="Hsp_HslJ-like"/>
</dbReference>
<evidence type="ECO:0000259" key="2">
    <source>
        <dbReference type="Pfam" id="PF03724"/>
    </source>
</evidence>
<dbReference type="AlphaFoldDB" id="A0A2A9CZ14"/>
<dbReference type="Gene3D" id="2.40.128.270">
    <property type="match status" value="1"/>
</dbReference>
<keyword evidence="3" id="KW-0346">Stress response</keyword>
<dbReference type="OrthoDB" id="4990393at2"/>
<name>A0A2A9CZ14_9MICO</name>
<evidence type="ECO:0000313" key="3">
    <source>
        <dbReference type="EMBL" id="PFG18860.1"/>
    </source>
</evidence>
<dbReference type="InterPro" id="IPR038670">
    <property type="entry name" value="HslJ-like_sf"/>
</dbReference>
<dbReference type="EMBL" id="PDJD01000001">
    <property type="protein sequence ID" value="PFG18860.1"/>
    <property type="molecule type" value="Genomic_DNA"/>
</dbReference>
<feature type="chain" id="PRO_5039362916" evidence="1">
    <location>
        <begin position="24"/>
        <end position="145"/>
    </location>
</feature>
<dbReference type="Proteomes" id="UP000224915">
    <property type="component" value="Unassembled WGS sequence"/>
</dbReference>
<organism evidence="3 4">
    <name type="scientific">Serinibacter salmoneus</name>
    <dbReference type="NCBI Taxonomy" id="556530"/>
    <lineage>
        <taxon>Bacteria</taxon>
        <taxon>Bacillati</taxon>
        <taxon>Actinomycetota</taxon>
        <taxon>Actinomycetes</taxon>
        <taxon>Micrococcales</taxon>
        <taxon>Beutenbergiaceae</taxon>
        <taxon>Serinibacter</taxon>
    </lineage>
</organism>
<dbReference type="RefSeq" id="WP_098468083.1">
    <property type="nucleotide sequence ID" value="NZ_PDJD01000001.1"/>
</dbReference>
<dbReference type="Pfam" id="PF03724">
    <property type="entry name" value="META"/>
    <property type="match status" value="1"/>
</dbReference>
<dbReference type="PANTHER" id="PTHR35535:SF2">
    <property type="entry name" value="DUF306 DOMAIN-CONTAINING PROTEIN"/>
    <property type="match status" value="1"/>
</dbReference>
<accession>A0A2A9CZ14</accession>
<keyword evidence="4" id="KW-1185">Reference proteome</keyword>
<keyword evidence="1" id="KW-0732">Signal</keyword>
<dbReference type="PROSITE" id="PS51257">
    <property type="entry name" value="PROKAR_LIPOPROTEIN"/>
    <property type="match status" value="1"/>
</dbReference>
<sequence>MRPSRPFSVAAALGLMVALSACSTSSESGDLEAFSIQGNWTLTSGEGPNGAVEPVEGSPITLEVDGQGTVHGNSGCNTYNGTATVEGNAVTFGPLMQTMMACDEAVMTAEYAYTTALEGVSEGSVEDGGLVLTGEGVELRYDPTE</sequence>